<dbReference type="GeneID" id="40525662"/>
<name>M1I930_9PHYC</name>
<protein>
    <submittedName>
        <fullName evidence="2">Uncharacterized protein</fullName>
    </submittedName>
</protein>
<proteinExistence type="predicted"/>
<reference evidence="2" key="1">
    <citation type="submission" date="2012-10" db="EMBL/GenBank/DDBJ databases">
        <title>Towards defining the chloroviruses: a genomic journey through a genus of large DNA viruses.</title>
        <authorList>
            <person name="Jeanniard A."/>
            <person name="Dunigan D.D."/>
            <person name="Gurnon J.R."/>
            <person name="Agarkova I."/>
            <person name="Kang M."/>
            <person name="Vitek J."/>
            <person name="Duncan G."/>
            <person name="McClung O.W."/>
            <person name="Larsen M."/>
            <person name="Claverie J.-M."/>
            <person name="Van Etten J.L."/>
            <person name="Blanc G."/>
        </authorList>
    </citation>
    <scope>NUCLEOTIDE SEQUENCE</scope>
</reference>
<evidence type="ECO:0000313" key="2">
    <source>
        <dbReference type="EMBL" id="AGE58791.1"/>
    </source>
</evidence>
<keyword evidence="1" id="KW-1133">Transmembrane helix</keyword>
<gene>
    <name evidence="2" type="primary">NYs-1_581R</name>
    <name evidence="2" type="ORF">PBCVNYs1_581R</name>
</gene>
<dbReference type="KEGG" id="vg:40525662"/>
<keyword evidence="1" id="KW-0472">Membrane</keyword>
<evidence type="ECO:0000256" key="1">
    <source>
        <dbReference type="SAM" id="Phobius"/>
    </source>
</evidence>
<organism evidence="2">
    <name type="scientific">Paramecium bursaria Chlorella virus NYs1</name>
    <dbReference type="NCBI Taxonomy" id="83442"/>
    <lineage>
        <taxon>Viruses</taxon>
        <taxon>Varidnaviria</taxon>
        <taxon>Bamfordvirae</taxon>
        <taxon>Nucleocytoviricota</taxon>
        <taxon>Megaviricetes</taxon>
        <taxon>Algavirales</taxon>
        <taxon>Phycodnaviridae</taxon>
        <taxon>Chlorovirus</taxon>
        <taxon>Chlorovirus newyorkense</taxon>
    </lineage>
</organism>
<keyword evidence="1" id="KW-0812">Transmembrane</keyword>
<sequence>MLPIEDIPSSFQDQTQFTYSITPTATNIDLPGYVKTSCLMSCISKCSKDKDGVGFNLGDEPEYPLPLPMAKRETFDNMFIRFRDETDDYDQNVNYRMNMDYTIDYETSLNTVDKTPFVETKFKSEDKLGEAIPIKPDEVVNSNPLLDVSEPILPIKKNDVVMSKADVPIYDLLMTNEKVIKDYASMTKEYYVKSMKEYLDFVKGKLGDVKIGDFFKDNVKITALLIGIASVMFAFNNILTLGIVGIVFFMTLKNVKNIF</sequence>
<dbReference type="EMBL" id="JX997183">
    <property type="protein sequence ID" value="AGE58791.1"/>
    <property type="molecule type" value="Genomic_DNA"/>
</dbReference>
<dbReference type="RefSeq" id="YP_009665436.1">
    <property type="nucleotide sequence ID" value="NC_043235.1"/>
</dbReference>
<feature type="transmembrane region" description="Helical" evidence="1">
    <location>
        <begin position="224"/>
        <end position="252"/>
    </location>
</feature>
<accession>M1I930</accession>